<dbReference type="Proteomes" id="UP000218767">
    <property type="component" value="Unassembled WGS sequence"/>
</dbReference>
<dbReference type="GO" id="GO:0043565">
    <property type="term" value="F:sequence-specific DNA binding"/>
    <property type="evidence" value="ECO:0007669"/>
    <property type="project" value="InterPro"/>
</dbReference>
<feature type="transmembrane region" description="Helical" evidence="4">
    <location>
        <begin position="64"/>
        <end position="85"/>
    </location>
</feature>
<dbReference type="SUPFAM" id="SSF46689">
    <property type="entry name" value="Homeodomain-like"/>
    <property type="match status" value="1"/>
</dbReference>
<evidence type="ECO:0000256" key="3">
    <source>
        <dbReference type="ARBA" id="ARBA00023163"/>
    </source>
</evidence>
<dbReference type="GO" id="GO:0003700">
    <property type="term" value="F:DNA-binding transcription factor activity"/>
    <property type="evidence" value="ECO:0007669"/>
    <property type="project" value="InterPro"/>
</dbReference>
<keyword evidence="4" id="KW-0812">Transmembrane</keyword>
<keyword evidence="4" id="KW-0472">Membrane</keyword>
<evidence type="ECO:0000313" key="6">
    <source>
        <dbReference type="EMBL" id="PCI75009.1"/>
    </source>
</evidence>
<dbReference type="PANTHER" id="PTHR43280:SF2">
    <property type="entry name" value="HTH-TYPE TRANSCRIPTIONAL REGULATOR EXSA"/>
    <property type="match status" value="1"/>
</dbReference>
<feature type="transmembrane region" description="Helical" evidence="4">
    <location>
        <begin position="203"/>
        <end position="223"/>
    </location>
</feature>
<evidence type="ECO:0000256" key="4">
    <source>
        <dbReference type="SAM" id="Phobius"/>
    </source>
</evidence>
<dbReference type="InterPro" id="IPR018060">
    <property type="entry name" value="HTH_AraC"/>
</dbReference>
<protein>
    <submittedName>
        <fullName evidence="6">AraC family transcriptional regulator</fullName>
    </submittedName>
</protein>
<feature type="transmembrane region" description="Helical" evidence="4">
    <location>
        <begin position="6"/>
        <end position="25"/>
    </location>
</feature>
<dbReference type="Pfam" id="PF12833">
    <property type="entry name" value="HTH_18"/>
    <property type="match status" value="1"/>
</dbReference>
<dbReference type="PROSITE" id="PS00041">
    <property type="entry name" value="HTH_ARAC_FAMILY_1"/>
    <property type="match status" value="1"/>
</dbReference>
<dbReference type="PROSITE" id="PS01124">
    <property type="entry name" value="HTH_ARAC_FAMILY_2"/>
    <property type="match status" value="1"/>
</dbReference>
<gene>
    <name evidence="6" type="ORF">COB20_13845</name>
</gene>
<evidence type="ECO:0000256" key="1">
    <source>
        <dbReference type="ARBA" id="ARBA00023015"/>
    </source>
</evidence>
<dbReference type="Gene3D" id="1.10.10.60">
    <property type="entry name" value="Homeodomain-like"/>
    <property type="match status" value="2"/>
</dbReference>
<feature type="transmembrane region" description="Helical" evidence="4">
    <location>
        <begin position="32"/>
        <end position="52"/>
    </location>
</feature>
<dbReference type="AlphaFoldDB" id="A0A2A4WYW5"/>
<dbReference type="SMART" id="SM00342">
    <property type="entry name" value="HTH_ARAC"/>
    <property type="match status" value="1"/>
</dbReference>
<name>A0A2A4WYW5_9GAMM</name>
<organism evidence="6 7">
    <name type="scientific">SAR86 cluster bacterium</name>
    <dbReference type="NCBI Taxonomy" id="2030880"/>
    <lineage>
        <taxon>Bacteria</taxon>
        <taxon>Pseudomonadati</taxon>
        <taxon>Pseudomonadota</taxon>
        <taxon>Gammaproteobacteria</taxon>
        <taxon>SAR86 cluster</taxon>
    </lineage>
</organism>
<feature type="transmembrane region" description="Helical" evidence="4">
    <location>
        <begin position="135"/>
        <end position="158"/>
    </location>
</feature>
<dbReference type="InterPro" id="IPR020449">
    <property type="entry name" value="Tscrpt_reg_AraC-type_HTH"/>
</dbReference>
<proteinExistence type="predicted"/>
<accession>A0A2A4WYW5</accession>
<reference evidence="7" key="1">
    <citation type="submission" date="2017-08" db="EMBL/GenBank/DDBJ databases">
        <title>A dynamic microbial community with high functional redundancy inhabits the cold, oxic subseafloor aquifer.</title>
        <authorList>
            <person name="Tully B.J."/>
            <person name="Wheat C.G."/>
            <person name="Glazer B.T."/>
            <person name="Huber J.A."/>
        </authorList>
    </citation>
    <scope>NUCLEOTIDE SEQUENCE [LARGE SCALE GENOMIC DNA]</scope>
</reference>
<keyword evidence="1" id="KW-0805">Transcription regulation</keyword>
<dbReference type="PANTHER" id="PTHR43280">
    <property type="entry name" value="ARAC-FAMILY TRANSCRIPTIONAL REGULATOR"/>
    <property type="match status" value="1"/>
</dbReference>
<dbReference type="InterPro" id="IPR018062">
    <property type="entry name" value="HTH_AraC-typ_CS"/>
</dbReference>
<keyword evidence="2" id="KW-0238">DNA-binding</keyword>
<dbReference type="InterPro" id="IPR009057">
    <property type="entry name" value="Homeodomain-like_sf"/>
</dbReference>
<dbReference type="PRINTS" id="PR00032">
    <property type="entry name" value="HTHARAC"/>
</dbReference>
<feature type="transmembrane region" description="Helical" evidence="4">
    <location>
        <begin position="97"/>
        <end position="115"/>
    </location>
</feature>
<feature type="domain" description="HTH araC/xylS-type" evidence="5">
    <location>
        <begin position="266"/>
        <end position="368"/>
    </location>
</feature>
<keyword evidence="3" id="KW-0804">Transcription</keyword>
<sequence length="371" mass="41749">MPILLQYLYAIGAFQGLLLSGLLLFTPNVSYASRILACWCVFLASGLFSMLITQSGEFAPYTLWIIWTGFLPASFGALLYLYCRHSVLDDRFCTKDLLHLLPVAGCYLLNIDLIFAPDLLEQLVLQGTVIESVRFTLATFTMYAQAFIYAGFTAHLIYRYQQLAQNNLANFNPDIFDWLWIVQGFNFIIWSTKAAAAVLPDSFVVVIVGDFLIVVLIYTIGMAQWRNPTLFKIAVPLQEESLESNSASDAKGAGALDEDTRSNLLATVVHYMNGQQAFLQSELSLQRLSESVGISTHHLSEVLNQEEGRNFYNFVNSFRIDYVCQRLKVDVDIRLLDLGLEAGFSSKSTFNSVFKKHTGMTPSQFRNRNLP</sequence>
<keyword evidence="4" id="KW-1133">Transmembrane helix</keyword>
<dbReference type="EMBL" id="NVUL01000085">
    <property type="protein sequence ID" value="PCI75009.1"/>
    <property type="molecule type" value="Genomic_DNA"/>
</dbReference>
<evidence type="ECO:0000256" key="2">
    <source>
        <dbReference type="ARBA" id="ARBA00023125"/>
    </source>
</evidence>
<comment type="caution">
    <text evidence="6">The sequence shown here is derived from an EMBL/GenBank/DDBJ whole genome shotgun (WGS) entry which is preliminary data.</text>
</comment>
<evidence type="ECO:0000259" key="5">
    <source>
        <dbReference type="PROSITE" id="PS01124"/>
    </source>
</evidence>
<evidence type="ECO:0000313" key="7">
    <source>
        <dbReference type="Proteomes" id="UP000218767"/>
    </source>
</evidence>